<dbReference type="InterPro" id="IPR011051">
    <property type="entry name" value="RmlC_Cupin_sf"/>
</dbReference>
<dbReference type="InterPro" id="IPR014710">
    <property type="entry name" value="RmlC-like_jellyroll"/>
</dbReference>
<dbReference type="GO" id="GO:0004476">
    <property type="term" value="F:mannose-6-phosphate isomerase activity"/>
    <property type="evidence" value="ECO:0007669"/>
    <property type="project" value="UniProtKB-EC"/>
</dbReference>
<dbReference type="CDD" id="cd07010">
    <property type="entry name" value="cupin_PMI_type_I_N_bac"/>
    <property type="match status" value="1"/>
</dbReference>
<dbReference type="EC" id="5.3.1.8" evidence="1"/>
<accession>A0A1J5S5H2</accession>
<dbReference type="Gene3D" id="2.60.120.10">
    <property type="entry name" value="Jelly Rolls"/>
    <property type="match status" value="1"/>
</dbReference>
<evidence type="ECO:0000313" key="1">
    <source>
        <dbReference type="EMBL" id="OIQ95581.1"/>
    </source>
</evidence>
<name>A0A1J5S5H2_9ZZZZ</name>
<comment type="caution">
    <text evidence="1">The sequence shown here is derived from an EMBL/GenBank/DDBJ whole genome shotgun (WGS) entry which is preliminary data.</text>
</comment>
<keyword evidence="1" id="KW-0413">Isomerase</keyword>
<reference evidence="1" key="1">
    <citation type="submission" date="2016-10" db="EMBL/GenBank/DDBJ databases">
        <title>Sequence of Gallionella enrichment culture.</title>
        <authorList>
            <person name="Poehlein A."/>
            <person name="Muehling M."/>
            <person name="Daniel R."/>
        </authorList>
    </citation>
    <scope>NUCLEOTIDE SEQUENCE</scope>
</reference>
<dbReference type="AlphaFoldDB" id="A0A1J5S5H2"/>
<gene>
    <name evidence="1" type="primary">gmuF_2</name>
    <name evidence="1" type="ORF">GALL_224530</name>
</gene>
<dbReference type="EMBL" id="MLJW01000164">
    <property type="protein sequence ID" value="OIQ95581.1"/>
    <property type="molecule type" value="Genomic_DNA"/>
</dbReference>
<organism evidence="1">
    <name type="scientific">mine drainage metagenome</name>
    <dbReference type="NCBI Taxonomy" id="410659"/>
    <lineage>
        <taxon>unclassified sequences</taxon>
        <taxon>metagenomes</taxon>
        <taxon>ecological metagenomes</taxon>
    </lineage>
</organism>
<proteinExistence type="predicted"/>
<protein>
    <submittedName>
        <fullName evidence="1">Putative mannose-6-phosphate isomerase GmuF</fullName>
        <ecNumber evidence="1">5.3.1.8</ecNumber>
    </submittedName>
</protein>
<dbReference type="SUPFAM" id="SSF51182">
    <property type="entry name" value="RmlC-like cupins"/>
    <property type="match status" value="1"/>
</dbReference>
<sequence length="368" mass="39790">MSDGGHSGRHVLAPILPTRVRRAYRGGRLLDELEGRLPAGDSNRPEDWIASTTAARNPGLPLEVGEGRTRVLRPGVGVTTLAALIEEDPVFHLGEEHIGGFGTALGFLAKLLDSAMRLHVQVHPTSLFARERLGMPYGKLEVYYVLAIRPGTEGRLWLGFQHSPGREEWRRIVAGQDLAAMAACFDPIPVRPGEAWIVPGGMPHAIGEGVLMVEVMEPSDLVVRCEFEREGVVVPEAARFMGRGLDFCLDVFDYTSRTVGEIAALCRLNPGRVAEGPGWVLERLVGADRTSCFEIERLTASSHCGLIGDGRFSVVIQTRGRGLISSGSQSHAMCCGQACFVAASAASTVFSPGEPDCEWLVCRPAVRQ</sequence>